<evidence type="ECO:0000313" key="1">
    <source>
        <dbReference type="EMBL" id="GMF19803.1"/>
    </source>
</evidence>
<dbReference type="EMBL" id="BSXT01000173">
    <property type="protein sequence ID" value="GMF19803.1"/>
    <property type="molecule type" value="Genomic_DNA"/>
</dbReference>
<accession>A0A9W6TUZ5</accession>
<dbReference type="InterPro" id="IPR036691">
    <property type="entry name" value="Endo/exonu/phosph_ase_sf"/>
</dbReference>
<name>A0A9W6TUZ5_9STRA</name>
<reference evidence="1" key="1">
    <citation type="submission" date="2023-04" db="EMBL/GenBank/DDBJ databases">
        <title>Phytophthora fragariaefolia NBRC 109709.</title>
        <authorList>
            <person name="Ichikawa N."/>
            <person name="Sato H."/>
            <person name="Tonouchi N."/>
        </authorList>
    </citation>
    <scope>NUCLEOTIDE SEQUENCE</scope>
    <source>
        <strain evidence="1">NBRC 109709</strain>
    </source>
</reference>
<proteinExistence type="predicted"/>
<gene>
    <name evidence="1" type="ORF">Pfra01_000218500</name>
</gene>
<dbReference type="SUPFAM" id="SSF56219">
    <property type="entry name" value="DNase I-like"/>
    <property type="match status" value="1"/>
</dbReference>
<protein>
    <submittedName>
        <fullName evidence="1">Unnamed protein product</fullName>
    </submittedName>
</protein>
<dbReference type="Proteomes" id="UP001165121">
    <property type="component" value="Unassembled WGS sequence"/>
</dbReference>
<dbReference type="OrthoDB" id="129456at2759"/>
<comment type="caution">
    <text evidence="1">The sequence shown here is derived from an EMBL/GenBank/DDBJ whole genome shotgun (WGS) entry which is preliminary data.</text>
</comment>
<dbReference type="AlphaFoldDB" id="A0A9W6TUZ5"/>
<organism evidence="1 2">
    <name type="scientific">Phytophthora fragariaefolia</name>
    <dbReference type="NCBI Taxonomy" id="1490495"/>
    <lineage>
        <taxon>Eukaryota</taxon>
        <taxon>Sar</taxon>
        <taxon>Stramenopiles</taxon>
        <taxon>Oomycota</taxon>
        <taxon>Peronosporomycetes</taxon>
        <taxon>Peronosporales</taxon>
        <taxon>Peronosporaceae</taxon>
        <taxon>Phytophthora</taxon>
    </lineage>
</organism>
<sequence length="456" mass="51247">MVTGEIAGKKFLFINIYAPVHGAVRIQFFRKLLQLNLPTEVEIICGGDFNCVARNGLDRIGGSRKTELGIKELECFAAKHTLWDAGYYNLPRVNGNKERRKYAGECHTHFHTAASGRKGSSRLDRFYVSAASKTLVRGVSTEESLCRSDHRAVLLELHSPNGVIRVKRRPKLYPPPAFVQAATTSLIEQTITEMGVRIAEKPNQSSITEWESLKSGLRTKMTTLKQEARRRMTSGFRQRIQRIKGQLVKLDAEGQEEGNTRADLIDALMQIQETRRGLKRRVLVANHAWSAKASTRRFFRRVCTKFGDNTIPTLRPRRADCQRNVHDKANILADSWAEIFSGKAEMPDKMSAFIGKYSQDWQKVDLADLDDEITEAEVAAAIARCKTGKACGPDLFGNEWYTDHAKLLTPILTRLFNDCLDNGHTPSSFLEAYIFSIGKGGDASNPSNYRPIERGL</sequence>
<dbReference type="Gene3D" id="3.60.10.10">
    <property type="entry name" value="Endonuclease/exonuclease/phosphatase"/>
    <property type="match status" value="1"/>
</dbReference>
<keyword evidence="2" id="KW-1185">Reference proteome</keyword>
<dbReference type="PANTHER" id="PTHR19446">
    <property type="entry name" value="REVERSE TRANSCRIPTASES"/>
    <property type="match status" value="1"/>
</dbReference>
<evidence type="ECO:0000313" key="2">
    <source>
        <dbReference type="Proteomes" id="UP001165121"/>
    </source>
</evidence>